<dbReference type="OrthoDB" id="674604at2759"/>
<sequence length="185" mass="20717">MRLLNVITLKLETFNGPDVPKYAALSHTWGDEEVTFQDIMAGSGVGKIGWIKIIRSAAEAEKHGCKYIWIDTCCIDKTSSAELSEAINSMFRWYRKCQICFAHLDGVKLAPKTLVIVLEVDSEPITPGASPITQPPSPRSTPSSFSKARWFERGWTLQELIAPSTLYFYDSGWAQIGEKKELSKE</sequence>
<proteinExistence type="predicted"/>
<dbReference type="InterPro" id="IPR010730">
    <property type="entry name" value="HET"/>
</dbReference>
<protein>
    <submittedName>
        <fullName evidence="2">HET-domain-containing protein</fullName>
    </submittedName>
</protein>
<dbReference type="EMBL" id="ML976826">
    <property type="protein sequence ID" value="KAF1963977.1"/>
    <property type="molecule type" value="Genomic_DNA"/>
</dbReference>
<reference evidence="2" key="1">
    <citation type="journal article" date="2020" name="Stud. Mycol.">
        <title>101 Dothideomycetes genomes: a test case for predicting lifestyles and emergence of pathogens.</title>
        <authorList>
            <person name="Haridas S."/>
            <person name="Albert R."/>
            <person name="Binder M."/>
            <person name="Bloem J."/>
            <person name="Labutti K."/>
            <person name="Salamov A."/>
            <person name="Andreopoulos B."/>
            <person name="Baker S."/>
            <person name="Barry K."/>
            <person name="Bills G."/>
            <person name="Bluhm B."/>
            <person name="Cannon C."/>
            <person name="Castanera R."/>
            <person name="Culley D."/>
            <person name="Daum C."/>
            <person name="Ezra D."/>
            <person name="Gonzalez J."/>
            <person name="Henrissat B."/>
            <person name="Kuo A."/>
            <person name="Liang C."/>
            <person name="Lipzen A."/>
            <person name="Lutzoni F."/>
            <person name="Magnuson J."/>
            <person name="Mondo S."/>
            <person name="Nolan M."/>
            <person name="Ohm R."/>
            <person name="Pangilinan J."/>
            <person name="Park H.-J."/>
            <person name="Ramirez L."/>
            <person name="Alfaro M."/>
            <person name="Sun H."/>
            <person name="Tritt A."/>
            <person name="Yoshinaga Y."/>
            <person name="Zwiers L.-H."/>
            <person name="Turgeon B."/>
            <person name="Goodwin S."/>
            <person name="Spatafora J."/>
            <person name="Crous P."/>
            <person name="Grigoriev I."/>
        </authorList>
    </citation>
    <scope>NUCLEOTIDE SEQUENCE</scope>
    <source>
        <strain evidence="2">CBS 107.79</strain>
    </source>
</reference>
<evidence type="ECO:0000313" key="2">
    <source>
        <dbReference type="EMBL" id="KAF1963977.1"/>
    </source>
</evidence>
<feature type="domain" description="Heterokaryon incompatibility" evidence="1">
    <location>
        <begin position="22"/>
        <end position="159"/>
    </location>
</feature>
<dbReference type="Proteomes" id="UP000800036">
    <property type="component" value="Unassembled WGS sequence"/>
</dbReference>
<keyword evidence="3" id="KW-1185">Reference proteome</keyword>
<accession>A0A6A5USB1</accession>
<dbReference type="Pfam" id="PF06985">
    <property type="entry name" value="HET"/>
    <property type="match status" value="1"/>
</dbReference>
<evidence type="ECO:0000259" key="1">
    <source>
        <dbReference type="Pfam" id="PF06985"/>
    </source>
</evidence>
<dbReference type="AlphaFoldDB" id="A0A6A5USB1"/>
<evidence type="ECO:0000313" key="3">
    <source>
        <dbReference type="Proteomes" id="UP000800036"/>
    </source>
</evidence>
<feature type="non-terminal residue" evidence="2">
    <location>
        <position position="185"/>
    </location>
</feature>
<dbReference type="PANTHER" id="PTHR10622:SF12">
    <property type="entry name" value="HET DOMAIN-CONTAINING PROTEIN"/>
    <property type="match status" value="1"/>
</dbReference>
<organism evidence="2 3">
    <name type="scientific">Bimuria novae-zelandiae CBS 107.79</name>
    <dbReference type="NCBI Taxonomy" id="1447943"/>
    <lineage>
        <taxon>Eukaryota</taxon>
        <taxon>Fungi</taxon>
        <taxon>Dikarya</taxon>
        <taxon>Ascomycota</taxon>
        <taxon>Pezizomycotina</taxon>
        <taxon>Dothideomycetes</taxon>
        <taxon>Pleosporomycetidae</taxon>
        <taxon>Pleosporales</taxon>
        <taxon>Massarineae</taxon>
        <taxon>Didymosphaeriaceae</taxon>
        <taxon>Bimuria</taxon>
    </lineage>
</organism>
<dbReference type="PANTHER" id="PTHR10622">
    <property type="entry name" value="HET DOMAIN-CONTAINING PROTEIN"/>
    <property type="match status" value="1"/>
</dbReference>
<name>A0A6A5USB1_9PLEO</name>
<gene>
    <name evidence="2" type="ORF">BU23DRAFT_396708</name>
</gene>